<dbReference type="Proteomes" id="UP000437068">
    <property type="component" value="Unassembled WGS sequence"/>
</dbReference>
<protein>
    <submittedName>
        <fullName evidence="2">Uncharacterized protein</fullName>
    </submittedName>
</protein>
<evidence type="ECO:0000313" key="14">
    <source>
        <dbReference type="Proteomes" id="UP000440367"/>
    </source>
</evidence>
<dbReference type="Proteomes" id="UP000433483">
    <property type="component" value="Unassembled WGS sequence"/>
</dbReference>
<evidence type="ECO:0000313" key="18">
    <source>
        <dbReference type="Proteomes" id="UP000476176"/>
    </source>
</evidence>
<dbReference type="EMBL" id="QXGB01000795">
    <property type="protein sequence ID" value="KAE9204117.1"/>
    <property type="molecule type" value="Genomic_DNA"/>
</dbReference>
<evidence type="ECO:0000313" key="10">
    <source>
        <dbReference type="EMBL" id="KAE9332200.1"/>
    </source>
</evidence>
<dbReference type="EMBL" id="QXFZ01000381">
    <property type="protein sequence ID" value="KAE9118664.1"/>
    <property type="molecule type" value="Genomic_DNA"/>
</dbReference>
<dbReference type="Proteomes" id="UP000488956">
    <property type="component" value="Unassembled WGS sequence"/>
</dbReference>
<sequence length="53" mass="5570">MGTCVAWATSTYGLATPCTSSTPPPASIPIRLNVRYKDQAVHQNCAQASGMCL</sequence>
<accession>A0A6A3K7C9</accession>
<dbReference type="EMBL" id="QXGE01000408">
    <property type="protein sequence ID" value="KAE9313315.1"/>
    <property type="molecule type" value="Genomic_DNA"/>
</dbReference>
<dbReference type="EMBL" id="QXGA01000414">
    <property type="protein sequence ID" value="KAE9146326.1"/>
    <property type="molecule type" value="Genomic_DNA"/>
</dbReference>
<comment type="caution">
    <text evidence="2">The sequence shown here is derived from an EMBL/GenBank/DDBJ whole genome shotgun (WGS) entry which is preliminary data.</text>
</comment>
<evidence type="ECO:0000313" key="12">
    <source>
        <dbReference type="Proteomes" id="UP000433483"/>
    </source>
</evidence>
<dbReference type="EMBL" id="QXGF01000399">
    <property type="protein sequence ID" value="KAE8940846.1"/>
    <property type="molecule type" value="Genomic_DNA"/>
</dbReference>
<proteinExistence type="predicted"/>
<keyword evidence="12" id="KW-1185">Reference proteome</keyword>
<name>A0A6A3K7C9_9STRA</name>
<evidence type="ECO:0000313" key="6">
    <source>
        <dbReference type="EMBL" id="KAE9204117.1"/>
    </source>
</evidence>
<dbReference type="Proteomes" id="UP000476176">
    <property type="component" value="Unassembled WGS sequence"/>
</dbReference>
<organism evidence="2 17">
    <name type="scientific">Phytophthora fragariae</name>
    <dbReference type="NCBI Taxonomy" id="53985"/>
    <lineage>
        <taxon>Eukaryota</taxon>
        <taxon>Sar</taxon>
        <taxon>Stramenopiles</taxon>
        <taxon>Oomycota</taxon>
        <taxon>Peronosporomycetes</taxon>
        <taxon>Peronosporales</taxon>
        <taxon>Peronosporaceae</taxon>
        <taxon>Phytophthora</taxon>
    </lineage>
</organism>
<dbReference type="Proteomes" id="UP000429523">
    <property type="component" value="Unassembled WGS sequence"/>
</dbReference>
<evidence type="ECO:0000313" key="17">
    <source>
        <dbReference type="Proteomes" id="UP000460718"/>
    </source>
</evidence>
<evidence type="ECO:0000313" key="4">
    <source>
        <dbReference type="EMBL" id="KAE9118664.1"/>
    </source>
</evidence>
<dbReference type="AlphaFoldDB" id="A0A6A3K7C9"/>
<gene>
    <name evidence="9" type="ORF">PF001_g8802</name>
    <name evidence="8" type="ORF">PF002_g12502</name>
    <name evidence="7" type="ORF">PF004_g10120</name>
    <name evidence="6" type="ORF">PF005_g13913</name>
    <name evidence="5" type="ORF">PF006_g8899</name>
    <name evidence="4" type="ORF">PF007_g8849</name>
    <name evidence="10" type="ORF">PF008_g15056</name>
    <name evidence="1" type="ORF">PF009_g9356</name>
    <name evidence="3" type="ORF">PF010_g13647</name>
    <name evidence="2" type="ORF">PF011_g12857</name>
</gene>
<dbReference type="Proteomes" id="UP000460718">
    <property type="component" value="Unassembled WGS sequence"/>
</dbReference>
<evidence type="ECO:0000313" key="9">
    <source>
        <dbReference type="EMBL" id="KAE9313315.1"/>
    </source>
</evidence>
<evidence type="ECO:0000313" key="11">
    <source>
        <dbReference type="Proteomes" id="UP000429523"/>
    </source>
</evidence>
<dbReference type="EMBL" id="QXFY01000960">
    <property type="protein sequence ID" value="KAE9332200.1"/>
    <property type="molecule type" value="Genomic_DNA"/>
</dbReference>
<dbReference type="Proteomes" id="UP000486351">
    <property type="component" value="Unassembled WGS sequence"/>
</dbReference>
<dbReference type="EMBL" id="QXFW01000764">
    <property type="protein sequence ID" value="KAE9003540.1"/>
    <property type="molecule type" value="Genomic_DNA"/>
</dbReference>
<evidence type="ECO:0000313" key="7">
    <source>
        <dbReference type="EMBL" id="KAE9231778.1"/>
    </source>
</evidence>
<dbReference type="EMBL" id="QXFX01000808">
    <property type="protein sequence ID" value="KAE9103692.1"/>
    <property type="molecule type" value="Genomic_DNA"/>
</dbReference>
<evidence type="ECO:0000313" key="16">
    <source>
        <dbReference type="Proteomes" id="UP000441208"/>
    </source>
</evidence>
<evidence type="ECO:0000313" key="8">
    <source>
        <dbReference type="EMBL" id="KAE9232079.1"/>
    </source>
</evidence>
<dbReference type="Proteomes" id="UP000441208">
    <property type="component" value="Unassembled WGS sequence"/>
</dbReference>
<evidence type="ECO:0000313" key="2">
    <source>
        <dbReference type="EMBL" id="KAE9003540.1"/>
    </source>
</evidence>
<evidence type="ECO:0000313" key="3">
    <source>
        <dbReference type="EMBL" id="KAE9103692.1"/>
    </source>
</evidence>
<dbReference type="EMBL" id="QXGC01000515">
    <property type="protein sequence ID" value="KAE9231778.1"/>
    <property type="molecule type" value="Genomic_DNA"/>
</dbReference>
<evidence type="ECO:0000313" key="5">
    <source>
        <dbReference type="EMBL" id="KAE9146326.1"/>
    </source>
</evidence>
<evidence type="ECO:0000313" key="13">
    <source>
        <dbReference type="Proteomes" id="UP000437068"/>
    </source>
</evidence>
<dbReference type="EMBL" id="QXGD01000606">
    <property type="protein sequence ID" value="KAE9232079.1"/>
    <property type="molecule type" value="Genomic_DNA"/>
</dbReference>
<dbReference type="Proteomes" id="UP000440367">
    <property type="component" value="Unassembled WGS sequence"/>
</dbReference>
<evidence type="ECO:0000313" key="20">
    <source>
        <dbReference type="Proteomes" id="UP000488956"/>
    </source>
</evidence>
<evidence type="ECO:0000313" key="1">
    <source>
        <dbReference type="EMBL" id="KAE8940846.1"/>
    </source>
</evidence>
<reference evidence="17 18" key="1">
    <citation type="submission" date="2018-09" db="EMBL/GenBank/DDBJ databases">
        <title>Genomic investigation of the strawberry pathogen Phytophthora fragariae indicates pathogenicity is determined by transcriptional variation in three key races.</title>
        <authorList>
            <person name="Adams T.M."/>
            <person name="Armitage A.D."/>
            <person name="Sobczyk M.K."/>
            <person name="Bates H.J."/>
            <person name="Dunwell J.M."/>
            <person name="Nellist C.F."/>
            <person name="Harrison R.J."/>
        </authorList>
    </citation>
    <scope>NUCLEOTIDE SEQUENCE [LARGE SCALE GENOMIC DNA]</scope>
    <source>
        <strain evidence="9 13">A4</strain>
        <strain evidence="8 14">BC-1</strain>
        <strain evidence="7 18">BC-23</strain>
        <strain evidence="6 12">NOV-27</strain>
        <strain evidence="5 15">NOV-5</strain>
        <strain evidence="4 16">NOV-71</strain>
        <strain evidence="10 19">NOV-77</strain>
        <strain evidence="1 11">NOV-9</strain>
        <strain evidence="3 20">ONT-3</strain>
        <strain evidence="2 17">SCRP245</strain>
    </source>
</reference>
<dbReference type="Proteomes" id="UP000440732">
    <property type="component" value="Unassembled WGS sequence"/>
</dbReference>
<evidence type="ECO:0000313" key="19">
    <source>
        <dbReference type="Proteomes" id="UP000486351"/>
    </source>
</evidence>
<evidence type="ECO:0000313" key="15">
    <source>
        <dbReference type="Proteomes" id="UP000440732"/>
    </source>
</evidence>